<gene>
    <name evidence="5" type="primary">pseC</name>
    <name evidence="5" type="ORF">FXF49_08475</name>
</gene>
<accession>A0A5D0MKU5</accession>
<reference evidence="5 6" key="1">
    <citation type="submission" date="2019-08" db="EMBL/GenBank/DDBJ databases">
        <title>Genomic characterization of a novel candidate phylum (ARYD3) from a high temperature, high salinity tertiary oil reservoir in north central Oklahoma, USA.</title>
        <authorList>
            <person name="Youssef N.H."/>
            <person name="Yadav A."/>
            <person name="Elshahed M.S."/>
        </authorList>
    </citation>
    <scope>NUCLEOTIDE SEQUENCE [LARGE SCALE GENOMIC DNA]</scope>
    <source>
        <strain evidence="5">ARYD1</strain>
    </source>
</reference>
<dbReference type="InterPro" id="IPR020026">
    <property type="entry name" value="PseC"/>
</dbReference>
<dbReference type="GO" id="GO:0030170">
    <property type="term" value="F:pyridoxal phosphate binding"/>
    <property type="evidence" value="ECO:0007669"/>
    <property type="project" value="TreeGrafter"/>
</dbReference>
<dbReference type="InterPro" id="IPR000653">
    <property type="entry name" value="DegT/StrS_aminotransferase"/>
</dbReference>
<protein>
    <submittedName>
        <fullName evidence="5">UDP-4-amino-4, 6-dideoxy-N-acetyl-beta-L-altrosamine transaminase</fullName>
        <ecNumber evidence="5">2.6.1.92</ecNumber>
    </submittedName>
</protein>
<dbReference type="SUPFAM" id="SSF53383">
    <property type="entry name" value="PLP-dependent transferases"/>
    <property type="match status" value="1"/>
</dbReference>
<evidence type="ECO:0000256" key="4">
    <source>
        <dbReference type="RuleBase" id="RU004508"/>
    </source>
</evidence>
<dbReference type="AlphaFoldDB" id="A0A5D0MKU5"/>
<keyword evidence="5" id="KW-0032">Aminotransferase</keyword>
<keyword evidence="3 4" id="KW-0663">Pyridoxal phosphate</keyword>
<dbReference type="InterPro" id="IPR015421">
    <property type="entry name" value="PyrdxlP-dep_Trfase_major"/>
</dbReference>
<keyword evidence="5" id="KW-0808">Transferase</keyword>
<feature type="active site" description="Proton acceptor" evidence="2">
    <location>
        <position position="195"/>
    </location>
</feature>
<dbReference type="GO" id="GO:0008483">
    <property type="term" value="F:transaminase activity"/>
    <property type="evidence" value="ECO:0007669"/>
    <property type="project" value="UniProtKB-KW"/>
</dbReference>
<dbReference type="PANTHER" id="PTHR30244:SF34">
    <property type="entry name" value="DTDP-4-AMINO-4,6-DIDEOXYGALACTOSE TRANSAMINASE"/>
    <property type="match status" value="1"/>
</dbReference>
<dbReference type="EC" id="2.6.1.92" evidence="5"/>
<dbReference type="RefSeq" id="WP_303701469.1">
    <property type="nucleotide sequence ID" value="NZ_VSIV01000217.1"/>
</dbReference>
<dbReference type="Proteomes" id="UP000323337">
    <property type="component" value="Unassembled WGS sequence"/>
</dbReference>
<evidence type="ECO:0000256" key="1">
    <source>
        <dbReference type="ARBA" id="ARBA00037999"/>
    </source>
</evidence>
<dbReference type="PANTHER" id="PTHR30244">
    <property type="entry name" value="TRANSAMINASE"/>
    <property type="match status" value="1"/>
</dbReference>
<dbReference type="GO" id="GO:0000271">
    <property type="term" value="P:polysaccharide biosynthetic process"/>
    <property type="evidence" value="ECO:0007669"/>
    <property type="project" value="TreeGrafter"/>
</dbReference>
<name>A0A5D0MKU5_FLESI</name>
<evidence type="ECO:0000256" key="2">
    <source>
        <dbReference type="PIRSR" id="PIRSR000390-1"/>
    </source>
</evidence>
<evidence type="ECO:0000313" key="6">
    <source>
        <dbReference type="Proteomes" id="UP000323337"/>
    </source>
</evidence>
<evidence type="ECO:0000256" key="3">
    <source>
        <dbReference type="PIRSR" id="PIRSR000390-2"/>
    </source>
</evidence>
<sequence>MKSNSSKFYGYGKQTIEQEDIETVVEVLKGDWLTQGPYVKKFEDALSEKFEAKYASAVANGTAALHLTALALEWKKDDIVITTPMTFLASANCILYAGATPDFVDIDPISYTIDIEKLENRILNYKKEGLKVKAIVAVDYAGHPCDWKNLRKIANKYDIQLVSDNCHALGAKLDGDIGYANKYADVTVMSFHPVKHITSGEGGAVLTNNYDIFEKINLLKTHGITKNEQYLSRNEGPWYYEMVELGFNYRITDIQCALGASQLKKLDGFVQKRNEIADFYNENFSDDNRFICPHVANNVRHAYHLYPLQIKFEELGVSKREFFAKMKKDRIGPQVHYIPVHLQPYYQKHFGFKKGDFPVSESFYHNEVSIPMYPSLENDDLCHIVDAIKKVGKS</sequence>
<dbReference type="EMBL" id="VSIV01000217">
    <property type="protein sequence ID" value="TYB33022.1"/>
    <property type="molecule type" value="Genomic_DNA"/>
</dbReference>
<evidence type="ECO:0000313" key="5">
    <source>
        <dbReference type="EMBL" id="TYB33022.1"/>
    </source>
</evidence>
<dbReference type="CDD" id="cd00616">
    <property type="entry name" value="AHBA_syn"/>
    <property type="match status" value="1"/>
</dbReference>
<dbReference type="Gene3D" id="3.90.1150.10">
    <property type="entry name" value="Aspartate Aminotransferase, domain 1"/>
    <property type="match status" value="1"/>
</dbReference>
<dbReference type="PIRSF" id="PIRSF000390">
    <property type="entry name" value="PLP_StrS"/>
    <property type="match status" value="1"/>
</dbReference>
<proteinExistence type="inferred from homology"/>
<dbReference type="Pfam" id="PF01041">
    <property type="entry name" value="DegT_DnrJ_EryC1"/>
    <property type="match status" value="1"/>
</dbReference>
<comment type="similarity">
    <text evidence="1 4">Belongs to the DegT/DnrJ/EryC1 family.</text>
</comment>
<dbReference type="NCBIfam" id="TIGR03588">
    <property type="entry name" value="PseC"/>
    <property type="match status" value="1"/>
</dbReference>
<dbReference type="Gene3D" id="3.40.640.10">
    <property type="entry name" value="Type I PLP-dependent aspartate aminotransferase-like (Major domain)"/>
    <property type="match status" value="1"/>
</dbReference>
<organism evidence="5 6">
    <name type="scientific">Flexistipes sinusarabici</name>
    <dbReference type="NCBI Taxonomy" id="2352"/>
    <lineage>
        <taxon>Bacteria</taxon>
        <taxon>Pseudomonadati</taxon>
        <taxon>Deferribacterota</taxon>
        <taxon>Deferribacteres</taxon>
        <taxon>Deferribacterales</taxon>
        <taxon>Flexistipitaceae</taxon>
        <taxon>Flexistipes</taxon>
    </lineage>
</organism>
<dbReference type="InterPro" id="IPR015422">
    <property type="entry name" value="PyrdxlP-dep_Trfase_small"/>
</dbReference>
<dbReference type="InterPro" id="IPR015424">
    <property type="entry name" value="PyrdxlP-dep_Trfase"/>
</dbReference>
<comment type="caution">
    <text evidence="5">The sequence shown here is derived from an EMBL/GenBank/DDBJ whole genome shotgun (WGS) entry which is preliminary data.</text>
</comment>
<feature type="modified residue" description="N6-(pyridoxal phosphate)lysine" evidence="3">
    <location>
        <position position="195"/>
    </location>
</feature>